<evidence type="ECO:0000256" key="12">
    <source>
        <dbReference type="ARBA" id="ARBA00022958"/>
    </source>
</evidence>
<feature type="binding site" evidence="16">
    <location>
        <begin position="8"/>
        <end position="15"/>
    </location>
    <ligand>
        <name>ATP</name>
        <dbReference type="ChEBI" id="CHEBI:30616"/>
    </ligand>
</feature>
<keyword evidence="8 16" id="KW-0808">Transferase</keyword>
<organism evidence="17 18">
    <name type="scientific">Terrimonas rubra</name>
    <dbReference type="NCBI Taxonomy" id="1035890"/>
    <lineage>
        <taxon>Bacteria</taxon>
        <taxon>Pseudomonadati</taxon>
        <taxon>Bacteroidota</taxon>
        <taxon>Chitinophagia</taxon>
        <taxon>Chitinophagales</taxon>
        <taxon>Chitinophagaceae</taxon>
        <taxon>Terrimonas</taxon>
    </lineage>
</organism>
<keyword evidence="7 16" id="KW-0963">Cytoplasm</keyword>
<dbReference type="Gene3D" id="3.30.420.40">
    <property type="match status" value="1"/>
</dbReference>
<feature type="binding site" evidence="16">
    <location>
        <position position="172"/>
    </location>
    <ligand>
        <name>substrate</name>
    </ligand>
</feature>
<dbReference type="InterPro" id="IPR043129">
    <property type="entry name" value="ATPase_NBD"/>
</dbReference>
<comment type="subcellular location">
    <subcellularLocation>
        <location evidence="3 16">Cytoplasm</location>
    </subcellularLocation>
</comment>
<name>A0ABW6A733_9BACT</name>
<dbReference type="EMBL" id="JBHUOZ010000002">
    <property type="protein sequence ID" value="MFD2919952.1"/>
    <property type="molecule type" value="Genomic_DNA"/>
</dbReference>
<dbReference type="CDD" id="cd24015">
    <property type="entry name" value="ASKHA_NBD_PanK-III"/>
    <property type="match status" value="1"/>
</dbReference>
<proteinExistence type="inferred from homology"/>
<evidence type="ECO:0000256" key="13">
    <source>
        <dbReference type="ARBA" id="ARBA00022993"/>
    </source>
</evidence>
<reference evidence="18" key="1">
    <citation type="journal article" date="2019" name="Int. J. Syst. Evol. Microbiol.">
        <title>The Global Catalogue of Microorganisms (GCM) 10K type strain sequencing project: providing services to taxonomists for standard genome sequencing and annotation.</title>
        <authorList>
            <consortium name="The Broad Institute Genomics Platform"/>
            <consortium name="The Broad Institute Genome Sequencing Center for Infectious Disease"/>
            <person name="Wu L."/>
            <person name="Ma J."/>
        </authorList>
    </citation>
    <scope>NUCLEOTIDE SEQUENCE [LARGE SCALE GENOMIC DNA]</scope>
    <source>
        <strain evidence="18">KCTC 23299</strain>
    </source>
</reference>
<evidence type="ECO:0000256" key="9">
    <source>
        <dbReference type="ARBA" id="ARBA00022741"/>
    </source>
</evidence>
<evidence type="ECO:0000256" key="3">
    <source>
        <dbReference type="ARBA" id="ARBA00004496"/>
    </source>
</evidence>
<evidence type="ECO:0000256" key="11">
    <source>
        <dbReference type="ARBA" id="ARBA00022840"/>
    </source>
</evidence>
<comment type="similarity">
    <text evidence="14 16">Belongs to the type III pantothenate kinase family.</text>
</comment>
<evidence type="ECO:0000313" key="18">
    <source>
        <dbReference type="Proteomes" id="UP001597511"/>
    </source>
</evidence>
<accession>A0ABW6A733</accession>
<dbReference type="SUPFAM" id="SSF53067">
    <property type="entry name" value="Actin-like ATPase domain"/>
    <property type="match status" value="2"/>
</dbReference>
<comment type="caution">
    <text evidence="16">Lacks conserved residue(s) required for the propagation of feature annotation.</text>
</comment>
<evidence type="ECO:0000256" key="14">
    <source>
        <dbReference type="ARBA" id="ARBA00038036"/>
    </source>
</evidence>
<comment type="catalytic activity">
    <reaction evidence="1 16">
        <text>(R)-pantothenate + ATP = (R)-4'-phosphopantothenate + ADP + H(+)</text>
        <dbReference type="Rhea" id="RHEA:16373"/>
        <dbReference type="ChEBI" id="CHEBI:10986"/>
        <dbReference type="ChEBI" id="CHEBI:15378"/>
        <dbReference type="ChEBI" id="CHEBI:29032"/>
        <dbReference type="ChEBI" id="CHEBI:30616"/>
        <dbReference type="ChEBI" id="CHEBI:456216"/>
        <dbReference type="EC" id="2.7.1.33"/>
    </reaction>
</comment>
<evidence type="ECO:0000256" key="7">
    <source>
        <dbReference type="ARBA" id="ARBA00022490"/>
    </source>
</evidence>
<keyword evidence="11 16" id="KW-0067">ATP-binding</keyword>
<evidence type="ECO:0000256" key="6">
    <source>
        <dbReference type="ARBA" id="ARBA00012102"/>
    </source>
</evidence>
<keyword evidence="18" id="KW-1185">Reference proteome</keyword>
<evidence type="ECO:0000256" key="2">
    <source>
        <dbReference type="ARBA" id="ARBA00001958"/>
    </source>
</evidence>
<dbReference type="EC" id="2.7.1.33" evidence="6 16"/>
<feature type="active site" description="Proton acceptor" evidence="16">
    <location>
        <position position="96"/>
    </location>
</feature>
<comment type="function">
    <text evidence="16">Catalyzes the phosphorylation of pantothenate (Pan), the first step in CoA biosynthesis.</text>
</comment>
<dbReference type="InterPro" id="IPR004619">
    <property type="entry name" value="Type_III_PanK"/>
</dbReference>
<gene>
    <name evidence="16" type="primary">coaX</name>
    <name evidence="17" type="ORF">ACFS6H_09555</name>
</gene>
<keyword evidence="10 16" id="KW-0418">Kinase</keyword>
<comment type="caution">
    <text evidence="17">The sequence shown here is derived from an EMBL/GenBank/DDBJ whole genome shotgun (WGS) entry which is preliminary data.</text>
</comment>
<keyword evidence="9 16" id="KW-0547">Nucleotide-binding</keyword>
<dbReference type="RefSeq" id="WP_386097688.1">
    <property type="nucleotide sequence ID" value="NZ_JBHUOZ010000002.1"/>
</dbReference>
<keyword evidence="12 16" id="KW-0630">Potassium</keyword>
<evidence type="ECO:0000256" key="1">
    <source>
        <dbReference type="ARBA" id="ARBA00001206"/>
    </source>
</evidence>
<evidence type="ECO:0000256" key="4">
    <source>
        <dbReference type="ARBA" id="ARBA00005225"/>
    </source>
</evidence>
<dbReference type="GO" id="GO:0004594">
    <property type="term" value="F:pantothenate kinase activity"/>
    <property type="evidence" value="ECO:0007669"/>
    <property type="project" value="UniProtKB-EC"/>
</dbReference>
<comment type="cofactor">
    <cofactor evidence="2">
        <name>K(+)</name>
        <dbReference type="ChEBI" id="CHEBI:29103"/>
    </cofactor>
</comment>
<dbReference type="Proteomes" id="UP001597511">
    <property type="component" value="Unassembled WGS sequence"/>
</dbReference>
<evidence type="ECO:0000256" key="5">
    <source>
        <dbReference type="ARBA" id="ARBA00011738"/>
    </source>
</evidence>
<comment type="subunit">
    <text evidence="5 16">Homodimer.</text>
</comment>
<evidence type="ECO:0000256" key="10">
    <source>
        <dbReference type="ARBA" id="ARBA00022777"/>
    </source>
</evidence>
<dbReference type="PANTHER" id="PTHR34265">
    <property type="entry name" value="TYPE III PANTOTHENATE KINASE"/>
    <property type="match status" value="1"/>
</dbReference>
<comment type="cofactor">
    <cofactor evidence="16">
        <name>NH4(+)</name>
        <dbReference type="ChEBI" id="CHEBI:28938"/>
    </cofactor>
    <cofactor evidence="16">
        <name>K(+)</name>
        <dbReference type="ChEBI" id="CHEBI:29103"/>
    </cofactor>
    <text evidence="16">A monovalent cation. Ammonium or potassium.</text>
</comment>
<feature type="binding site" evidence="16">
    <location>
        <begin position="94"/>
        <end position="97"/>
    </location>
    <ligand>
        <name>substrate</name>
    </ligand>
</feature>
<feature type="binding site" evidence="16">
    <location>
        <position position="120"/>
    </location>
    <ligand>
        <name>ATP</name>
        <dbReference type="ChEBI" id="CHEBI:30616"/>
    </ligand>
</feature>
<evidence type="ECO:0000256" key="15">
    <source>
        <dbReference type="ARBA" id="ARBA00040883"/>
    </source>
</evidence>
<dbReference type="PANTHER" id="PTHR34265:SF1">
    <property type="entry name" value="TYPE III PANTOTHENATE KINASE"/>
    <property type="match status" value="1"/>
</dbReference>
<sequence>MSTTLCFDFGNTRKKVAVFTDTVITKILVLPNDDLATIQQLTEDFKPQKTILSSVINHNPEIETWLRGCSKFHKLGHTTKVSFTTPVGKPETIGADRLAIAAAAVHFHPGKHNLVIALGTCVTYNFINKYNEFVGGAISPGLEMRLKSLQHYTAFLPVVKPTANVPLIGYDTDTNILSGVVLGICYEIDGFIDEYAAKFDNFNVVLTGGDMVHLGTHLKNKIFADPDLIFKGLYAISEVNNP</sequence>
<evidence type="ECO:0000256" key="16">
    <source>
        <dbReference type="HAMAP-Rule" id="MF_01274"/>
    </source>
</evidence>
<protein>
    <recommendedName>
        <fullName evidence="15 16">Type III pantothenate kinase</fullName>
        <ecNumber evidence="6 16">2.7.1.33</ecNumber>
    </recommendedName>
    <alternativeName>
        <fullName evidence="16">PanK-III</fullName>
    </alternativeName>
    <alternativeName>
        <fullName evidence="16">Pantothenic acid kinase</fullName>
    </alternativeName>
</protein>
<dbReference type="NCBIfam" id="TIGR00671">
    <property type="entry name" value="baf"/>
    <property type="match status" value="1"/>
</dbReference>
<dbReference type="Pfam" id="PF03309">
    <property type="entry name" value="Pan_kinase"/>
    <property type="match status" value="1"/>
</dbReference>
<comment type="pathway">
    <text evidence="4 16">Cofactor biosynthesis; coenzyme A biosynthesis; CoA from (R)-pantothenate: step 1/5.</text>
</comment>
<evidence type="ECO:0000313" key="17">
    <source>
        <dbReference type="EMBL" id="MFD2919952.1"/>
    </source>
</evidence>
<keyword evidence="13 16" id="KW-0173">Coenzyme A biosynthesis</keyword>
<dbReference type="HAMAP" id="MF_01274">
    <property type="entry name" value="Pantothen_kinase_3"/>
    <property type="match status" value="1"/>
</dbReference>
<evidence type="ECO:0000256" key="8">
    <source>
        <dbReference type="ARBA" id="ARBA00022679"/>
    </source>
</evidence>